<evidence type="ECO:0008006" key="4">
    <source>
        <dbReference type="Google" id="ProtNLM"/>
    </source>
</evidence>
<feature type="region of interest" description="Disordered" evidence="1">
    <location>
        <begin position="134"/>
        <end position="160"/>
    </location>
</feature>
<proteinExistence type="predicted"/>
<gene>
    <name evidence="2" type="primary">OJ1325D05.27</name>
</gene>
<name>Q8LME3_ORYSJ</name>
<feature type="compositionally biased region" description="Polar residues" evidence="1">
    <location>
        <begin position="214"/>
        <end position="225"/>
    </location>
</feature>
<evidence type="ECO:0000313" key="2">
    <source>
        <dbReference type="EMBL" id="AAM74360.1"/>
    </source>
</evidence>
<dbReference type="Proteomes" id="UP000000763">
    <property type="component" value="Chromosome 10"/>
</dbReference>
<dbReference type="AlphaFoldDB" id="Q8LME3"/>
<protein>
    <recommendedName>
        <fullName evidence="4">Cell wall protein-like</fullName>
    </recommendedName>
</protein>
<reference evidence="3" key="1">
    <citation type="journal article" date="2005" name="Nature">
        <title>The map-based sequence of the rice genome.</title>
        <authorList>
            <consortium name="International rice genome sequencing project (IRGSP)"/>
            <person name="Matsumoto T."/>
            <person name="Wu J."/>
            <person name="Kanamori H."/>
            <person name="Katayose Y."/>
            <person name="Fujisawa M."/>
            <person name="Namiki N."/>
            <person name="Mizuno H."/>
            <person name="Yamamoto K."/>
            <person name="Antonio B.A."/>
            <person name="Baba T."/>
            <person name="Sakata K."/>
            <person name="Nagamura Y."/>
            <person name="Aoki H."/>
            <person name="Arikawa K."/>
            <person name="Arita K."/>
            <person name="Bito T."/>
            <person name="Chiden Y."/>
            <person name="Fujitsuka N."/>
            <person name="Fukunaka R."/>
            <person name="Hamada M."/>
            <person name="Harada C."/>
            <person name="Hayashi A."/>
            <person name="Hijishita S."/>
            <person name="Honda M."/>
            <person name="Hosokawa S."/>
            <person name="Ichikawa Y."/>
            <person name="Idonuma A."/>
            <person name="Iijima M."/>
            <person name="Ikeda M."/>
            <person name="Ikeno M."/>
            <person name="Ito K."/>
            <person name="Ito S."/>
            <person name="Ito T."/>
            <person name="Ito Y."/>
            <person name="Ito Y."/>
            <person name="Iwabuchi A."/>
            <person name="Kamiya K."/>
            <person name="Karasawa W."/>
            <person name="Kurita K."/>
            <person name="Katagiri S."/>
            <person name="Kikuta A."/>
            <person name="Kobayashi H."/>
            <person name="Kobayashi N."/>
            <person name="Machita K."/>
            <person name="Maehara T."/>
            <person name="Masukawa M."/>
            <person name="Mizubayashi T."/>
            <person name="Mukai Y."/>
            <person name="Nagasaki H."/>
            <person name="Nagata Y."/>
            <person name="Naito S."/>
            <person name="Nakashima M."/>
            <person name="Nakama Y."/>
            <person name="Nakamichi Y."/>
            <person name="Nakamura M."/>
            <person name="Meguro A."/>
            <person name="Negishi M."/>
            <person name="Ohta I."/>
            <person name="Ohta T."/>
            <person name="Okamoto M."/>
            <person name="Ono N."/>
            <person name="Saji S."/>
            <person name="Sakaguchi M."/>
            <person name="Sakai K."/>
            <person name="Shibata M."/>
            <person name="Shimokawa T."/>
            <person name="Song J."/>
            <person name="Takazaki Y."/>
            <person name="Terasawa K."/>
            <person name="Tsugane M."/>
            <person name="Tsuji K."/>
            <person name="Ueda S."/>
            <person name="Waki K."/>
            <person name="Yamagata H."/>
            <person name="Yamamoto M."/>
            <person name="Yamamoto S."/>
            <person name="Yamane H."/>
            <person name="Yoshiki S."/>
            <person name="Yoshihara R."/>
            <person name="Yukawa K."/>
            <person name="Zhong H."/>
            <person name="Yano M."/>
            <person name="Yuan Q."/>
            <person name="Ouyang S."/>
            <person name="Liu J."/>
            <person name="Jones K.M."/>
            <person name="Gansberger K."/>
            <person name="Moffat K."/>
            <person name="Hill J."/>
            <person name="Bera J."/>
            <person name="Fadrosh D."/>
            <person name="Jin S."/>
            <person name="Johri S."/>
            <person name="Kim M."/>
            <person name="Overton L."/>
            <person name="Reardon M."/>
            <person name="Tsitrin T."/>
            <person name="Vuong H."/>
            <person name="Weaver B."/>
            <person name="Ciecko A."/>
            <person name="Tallon L."/>
            <person name="Jackson J."/>
            <person name="Pai G."/>
            <person name="Aken S.V."/>
            <person name="Utterback T."/>
            <person name="Reidmuller S."/>
            <person name="Feldblyum T."/>
            <person name="Hsiao J."/>
            <person name="Zismann V."/>
            <person name="Iobst S."/>
            <person name="de Vazeille A.R."/>
            <person name="Buell C.R."/>
            <person name="Ying K."/>
            <person name="Li Y."/>
            <person name="Lu T."/>
            <person name="Huang Y."/>
            <person name="Zhao Q."/>
            <person name="Feng Q."/>
            <person name="Zhang L."/>
            <person name="Zhu J."/>
            <person name="Weng Q."/>
            <person name="Mu J."/>
            <person name="Lu Y."/>
            <person name="Fan D."/>
            <person name="Liu Y."/>
            <person name="Guan J."/>
            <person name="Zhang Y."/>
            <person name="Yu S."/>
            <person name="Liu X."/>
            <person name="Zhang Y."/>
            <person name="Hong G."/>
            <person name="Han B."/>
            <person name="Choisne N."/>
            <person name="Demange N."/>
            <person name="Orjeda G."/>
            <person name="Samain S."/>
            <person name="Cattolico L."/>
            <person name="Pelletier E."/>
            <person name="Couloux A."/>
            <person name="Segurens B."/>
            <person name="Wincker P."/>
            <person name="D'Hont A."/>
            <person name="Scarpelli C."/>
            <person name="Weissenbach J."/>
            <person name="Salanoubat M."/>
            <person name="Quetier F."/>
            <person name="Yu Y."/>
            <person name="Kim H.R."/>
            <person name="Rambo T."/>
            <person name="Currie J."/>
            <person name="Collura K."/>
            <person name="Luo M."/>
            <person name="Yang T."/>
            <person name="Ammiraju J.S.S."/>
            <person name="Engler F."/>
            <person name="Soderlund C."/>
            <person name="Wing R.A."/>
            <person name="Palmer L.E."/>
            <person name="de la Bastide M."/>
            <person name="Spiegel L."/>
            <person name="Nascimento L."/>
            <person name="Zutavern T."/>
            <person name="O'Shaughnessy A."/>
            <person name="Dike S."/>
            <person name="Dedhia N."/>
            <person name="Preston R."/>
            <person name="Balija V."/>
            <person name="McCombie W.R."/>
            <person name="Chow T."/>
            <person name="Chen H."/>
            <person name="Chung M."/>
            <person name="Chen C."/>
            <person name="Shaw J."/>
            <person name="Wu H."/>
            <person name="Hsiao K."/>
            <person name="Chao Y."/>
            <person name="Chu M."/>
            <person name="Cheng C."/>
            <person name="Hour A."/>
            <person name="Lee P."/>
            <person name="Lin S."/>
            <person name="Lin Y."/>
            <person name="Liou J."/>
            <person name="Liu S."/>
            <person name="Hsing Y."/>
            <person name="Raghuvanshi S."/>
            <person name="Mohanty A."/>
            <person name="Bharti A.K."/>
            <person name="Gaur A."/>
            <person name="Gupta V."/>
            <person name="Kumar D."/>
            <person name="Ravi V."/>
            <person name="Vij S."/>
            <person name="Kapur A."/>
            <person name="Khurana P."/>
            <person name="Khurana P."/>
            <person name="Khurana J.P."/>
            <person name="Tyagi A.K."/>
            <person name="Gaikwad K."/>
            <person name="Singh A."/>
            <person name="Dalal V."/>
            <person name="Srivastava S."/>
            <person name="Dixit A."/>
            <person name="Pal A.K."/>
            <person name="Ghazi I.A."/>
            <person name="Yadav M."/>
            <person name="Pandit A."/>
            <person name="Bhargava A."/>
            <person name="Sureshbabu K."/>
            <person name="Batra K."/>
            <person name="Sharma T.R."/>
            <person name="Mohapatra T."/>
            <person name="Singh N.K."/>
            <person name="Messing J."/>
            <person name="Nelson A.B."/>
            <person name="Fuks G."/>
            <person name="Kavchok S."/>
            <person name="Keizer G."/>
            <person name="Linton E."/>
            <person name="Llaca V."/>
            <person name="Song R."/>
            <person name="Tanyolac B."/>
            <person name="Young S."/>
            <person name="Ho-Il K."/>
            <person name="Hahn J.H."/>
            <person name="Sangsakoo G."/>
            <person name="Vanavichit A."/>
            <person name="de Mattos Luiz.A.T."/>
            <person name="Zimmer P.D."/>
            <person name="Malone G."/>
            <person name="Dellagostin O."/>
            <person name="de Oliveira A.C."/>
            <person name="Bevan M."/>
            <person name="Bancroft I."/>
            <person name="Minx P."/>
            <person name="Cordum H."/>
            <person name="Wilson R."/>
            <person name="Cheng Z."/>
            <person name="Jin W."/>
            <person name="Jiang J."/>
            <person name="Leong S.A."/>
            <person name="Iwama H."/>
            <person name="Gojobori T."/>
            <person name="Itoh T."/>
            <person name="Niimura Y."/>
            <person name="Fujii Y."/>
            <person name="Habara T."/>
            <person name="Sakai H."/>
            <person name="Sato Y."/>
            <person name="Wilson G."/>
            <person name="Kumar K."/>
            <person name="McCouch S."/>
            <person name="Juretic N."/>
            <person name="Hoen D."/>
            <person name="Wright S."/>
            <person name="Bruskiewich R."/>
            <person name="Bureau T."/>
            <person name="Miyao A."/>
            <person name="Hirochika H."/>
            <person name="Nishikawa T."/>
            <person name="Kadowaki K."/>
            <person name="Sugiura M."/>
            <person name="Burr B."/>
            <person name="Sasaki T."/>
        </authorList>
    </citation>
    <scope>NUCLEOTIDE SEQUENCE [LARGE SCALE GENOMIC DNA]</scope>
    <source>
        <strain evidence="3">cv. Nipponbare</strain>
    </source>
</reference>
<accession>Q8LME3</accession>
<sequence>MKARSEIFNSVSDAIRSEKCRHRLPGNVMSWEMIQWEGTHQGRRCKGIHGMLNDDKHDILMMTSMSKSARGATRDKSGEVKIPSANGSSCQVVQRGEVRLEMSVQEEVAEEAELRREDSPTYLLASLLESRGRDSSLRFAGKPPEARPRRQPVALPPLTASSRPCRAAQVQAGRAVFSLGVAASTSTPACPRFRRNAVARAGLALCLAGVPSATPSSVPVHRQTSPAPPPASQRQGCPRPRLPSIRTPLVFVIVVSVRPRRRLLWSVVRPCRLVVSLRRHPRRHRSSVFRAVLVSVQLLPAALITSSPVPVVVLSSFPVVVAFVPPSSRSRPSSASVKCAAAAPSSSSSSSPRRQALCRPRLAFVQRSPPKSSPRRSSPSFLAASAAPVRRCCSHASSRGGKDLSSRCPVLVLSVSPRTRCAVVDPARVVSSGVRLSATRLG</sequence>
<evidence type="ECO:0000313" key="3">
    <source>
        <dbReference type="Proteomes" id="UP000000763"/>
    </source>
</evidence>
<feature type="region of interest" description="Disordered" evidence="1">
    <location>
        <begin position="214"/>
        <end position="241"/>
    </location>
</feature>
<reference evidence="3" key="2">
    <citation type="journal article" date="2008" name="Nucleic Acids Res.">
        <title>The rice annotation project database (RAP-DB): 2008 update.</title>
        <authorList>
            <consortium name="The rice annotation project (RAP)"/>
        </authorList>
    </citation>
    <scope>GENOME REANNOTATION</scope>
    <source>
        <strain evidence="3">cv. Nipponbare</strain>
    </source>
</reference>
<organism evidence="2 3">
    <name type="scientific">Oryza sativa subsp. japonica</name>
    <name type="common">Rice</name>
    <dbReference type="NCBI Taxonomy" id="39947"/>
    <lineage>
        <taxon>Eukaryota</taxon>
        <taxon>Viridiplantae</taxon>
        <taxon>Streptophyta</taxon>
        <taxon>Embryophyta</taxon>
        <taxon>Tracheophyta</taxon>
        <taxon>Spermatophyta</taxon>
        <taxon>Magnoliopsida</taxon>
        <taxon>Liliopsida</taxon>
        <taxon>Poales</taxon>
        <taxon>Poaceae</taxon>
        <taxon>BOP clade</taxon>
        <taxon>Oryzoideae</taxon>
        <taxon>Oryzeae</taxon>
        <taxon>Oryzinae</taxon>
        <taxon>Oryza</taxon>
        <taxon>Oryza sativa</taxon>
    </lineage>
</organism>
<dbReference type="EMBL" id="AC115686">
    <property type="protein sequence ID" value="AAM74360.1"/>
    <property type="molecule type" value="Genomic_DNA"/>
</dbReference>
<feature type="region of interest" description="Disordered" evidence="1">
    <location>
        <begin position="69"/>
        <end position="88"/>
    </location>
</feature>
<evidence type="ECO:0000256" key="1">
    <source>
        <dbReference type="SAM" id="MobiDB-lite"/>
    </source>
</evidence>